<reference evidence="3" key="2">
    <citation type="submission" date="2020-09" db="EMBL/GenBank/DDBJ databases">
        <authorList>
            <person name="Sun Q."/>
            <person name="Ohkuma M."/>
        </authorList>
    </citation>
    <scope>NUCLEOTIDE SEQUENCE</scope>
    <source>
        <strain evidence="3">JCM 3131</strain>
    </source>
</reference>
<name>A0A918BAY0_9ACTN</name>
<feature type="compositionally biased region" description="Acidic residues" evidence="1">
    <location>
        <begin position="1"/>
        <end position="12"/>
    </location>
</feature>
<proteinExistence type="predicted"/>
<comment type="caution">
    <text evidence="3">The sequence shown here is derived from an EMBL/GenBank/DDBJ whole genome shotgun (WGS) entry which is preliminary data.</text>
</comment>
<feature type="region of interest" description="Disordered" evidence="1">
    <location>
        <begin position="1"/>
        <end position="26"/>
    </location>
</feature>
<reference evidence="3" key="1">
    <citation type="journal article" date="2014" name="Int. J. Syst. Evol. Microbiol.">
        <title>Complete genome sequence of Corynebacterium casei LMG S-19264T (=DSM 44701T), isolated from a smear-ripened cheese.</title>
        <authorList>
            <consortium name="US DOE Joint Genome Institute (JGI-PGF)"/>
            <person name="Walter F."/>
            <person name="Albersmeier A."/>
            <person name="Kalinowski J."/>
            <person name="Ruckert C."/>
        </authorList>
    </citation>
    <scope>NUCLEOTIDE SEQUENCE</scope>
    <source>
        <strain evidence="3">JCM 3131</strain>
    </source>
</reference>
<protein>
    <recommendedName>
        <fullName evidence="2">DUF5753 domain-containing protein</fullName>
    </recommendedName>
</protein>
<dbReference type="Proteomes" id="UP000620156">
    <property type="component" value="Unassembled WGS sequence"/>
</dbReference>
<dbReference type="RefSeq" id="WP_189215878.1">
    <property type="nucleotide sequence ID" value="NZ_BMQK01000002.1"/>
</dbReference>
<organism evidence="3 4">
    <name type="scientific">Streptomyces ruber</name>
    <dbReference type="NCBI Taxonomy" id="83378"/>
    <lineage>
        <taxon>Bacteria</taxon>
        <taxon>Bacillati</taxon>
        <taxon>Actinomycetota</taxon>
        <taxon>Actinomycetes</taxon>
        <taxon>Kitasatosporales</taxon>
        <taxon>Streptomycetaceae</taxon>
        <taxon>Streptomyces</taxon>
    </lineage>
</organism>
<gene>
    <name evidence="3" type="ORF">GCM10010145_15170</name>
</gene>
<evidence type="ECO:0000259" key="2">
    <source>
        <dbReference type="Pfam" id="PF19054"/>
    </source>
</evidence>
<keyword evidence="4" id="KW-1185">Reference proteome</keyword>
<accession>A0A918BAY0</accession>
<dbReference type="EMBL" id="BMQK01000002">
    <property type="protein sequence ID" value="GGQ47195.1"/>
    <property type="molecule type" value="Genomic_DNA"/>
</dbReference>
<dbReference type="InterPro" id="IPR043917">
    <property type="entry name" value="DUF5753"/>
</dbReference>
<dbReference type="Pfam" id="PF19054">
    <property type="entry name" value="DUF5753"/>
    <property type="match status" value="1"/>
</dbReference>
<dbReference type="AlphaFoldDB" id="A0A918BAY0"/>
<evidence type="ECO:0000256" key="1">
    <source>
        <dbReference type="SAM" id="MobiDB-lite"/>
    </source>
</evidence>
<sequence>MTDGDVVDDEDMPGSQADREPDPSDSLRTFGAVMQVLREHAGYSRTEFANLVSFSKHTVESVELGRRMLFERPTAPFSFIVEEHVFRRRFGDPDQMREMLDHVLELSASRNVTLQDVPLEAGLHACLDGPVQLLETPRGQRLAYSEGQRNGRLTSDVKEVSLLCQRYDTLRSQALNANDSRGLLERLRGEL</sequence>
<evidence type="ECO:0000313" key="4">
    <source>
        <dbReference type="Proteomes" id="UP000620156"/>
    </source>
</evidence>
<feature type="domain" description="DUF5753" evidence="2">
    <location>
        <begin position="62"/>
        <end position="186"/>
    </location>
</feature>
<evidence type="ECO:0000313" key="3">
    <source>
        <dbReference type="EMBL" id="GGQ47195.1"/>
    </source>
</evidence>